<sequence>MSDNASEEEQRHQMEEIFICDDVLLEVFAFVRPFSVGLKMALISDRFDALVDAHFKTRKWSLGRLRIRRGKNGTEIVKSSGRRPPIPQRPIPNKVIGFKRIEISYIDQTAIEFLERIRGLFDTSGTNVYMNTHDDRSWEIVWQNIWPFINDNICCISLVPFHLNCLRQFSPGILRNCARLRSIHANGLWPELPAEDNAGASSKQAVAKWLHTPRGDGMPKVFRSSFLSAKLEGLKSSFVNASSSESVNYIFCFWLVLGTLKNKLTGERLTLRQFNKDKWLLVRCPIVREEDKWANWEKEATEWKWGRHWNAITISLSDRGIVCPSEPKKAKQL</sequence>
<dbReference type="AlphaFoldDB" id="A0A914I182"/>
<dbReference type="WBParaSite" id="Gr19_v10_g5945.t1">
    <property type="protein sequence ID" value="Gr19_v10_g5945.t1"/>
    <property type="gene ID" value="Gr19_v10_g5945"/>
</dbReference>
<dbReference type="Proteomes" id="UP000887572">
    <property type="component" value="Unplaced"/>
</dbReference>
<accession>A0A914I182</accession>
<protein>
    <submittedName>
        <fullName evidence="2">F-box domain-containing protein</fullName>
    </submittedName>
</protein>
<keyword evidence="1" id="KW-1185">Reference proteome</keyword>
<organism evidence="1 2">
    <name type="scientific">Globodera rostochiensis</name>
    <name type="common">Golden nematode worm</name>
    <name type="synonym">Heterodera rostochiensis</name>
    <dbReference type="NCBI Taxonomy" id="31243"/>
    <lineage>
        <taxon>Eukaryota</taxon>
        <taxon>Metazoa</taxon>
        <taxon>Ecdysozoa</taxon>
        <taxon>Nematoda</taxon>
        <taxon>Chromadorea</taxon>
        <taxon>Rhabditida</taxon>
        <taxon>Tylenchina</taxon>
        <taxon>Tylenchomorpha</taxon>
        <taxon>Tylenchoidea</taxon>
        <taxon>Heteroderidae</taxon>
        <taxon>Heteroderinae</taxon>
        <taxon>Globodera</taxon>
    </lineage>
</organism>
<evidence type="ECO:0000313" key="1">
    <source>
        <dbReference type="Proteomes" id="UP000887572"/>
    </source>
</evidence>
<reference evidence="2" key="1">
    <citation type="submission" date="2022-11" db="UniProtKB">
        <authorList>
            <consortium name="WormBaseParasite"/>
        </authorList>
    </citation>
    <scope>IDENTIFICATION</scope>
</reference>
<proteinExistence type="predicted"/>
<evidence type="ECO:0000313" key="2">
    <source>
        <dbReference type="WBParaSite" id="Gr19_v10_g5945.t1"/>
    </source>
</evidence>
<name>A0A914I182_GLORO</name>